<dbReference type="PANTHER" id="PTHR35011">
    <property type="entry name" value="2,3-DIKETO-L-GULONATE TRAP TRANSPORTER SMALL PERMEASE PROTEIN YIAM"/>
    <property type="match status" value="1"/>
</dbReference>
<keyword evidence="6 10" id="KW-1133">Transmembrane helix</keyword>
<feature type="transmembrane region" description="Helical" evidence="10">
    <location>
        <begin position="185"/>
        <end position="205"/>
    </location>
</feature>
<keyword evidence="7 10" id="KW-0472">Membrane</keyword>
<keyword evidence="3" id="KW-1003">Cell membrane</keyword>
<feature type="compositionally biased region" description="Pro residues" evidence="9">
    <location>
        <begin position="12"/>
        <end position="30"/>
    </location>
</feature>
<sequence>MVNGSAKNPGLEPTPEPTPESAPVPAPAPAPGDDGPGAIADEGATSMPAAAVSMHPVVRGVGRASAAAAGLSVFCLFVVMLVEAGARYLLSAPLGWNVSAVERVMMPGMVFLALPWMYVCAGHVSAGMVYSRMSPALQSAARVVAFVCIVVVAALLFASGLNGVLQSMALGDAPPPASSEVPIPTWTWLAIQPVGALGLLIVALVDARRFLRDGEIEDESEGHES</sequence>
<dbReference type="InterPro" id="IPR055348">
    <property type="entry name" value="DctQ"/>
</dbReference>
<evidence type="ECO:0000256" key="9">
    <source>
        <dbReference type="SAM" id="MobiDB-lite"/>
    </source>
</evidence>
<evidence type="ECO:0000256" key="10">
    <source>
        <dbReference type="SAM" id="Phobius"/>
    </source>
</evidence>
<dbReference type="RefSeq" id="WP_087007720.1">
    <property type="nucleotide sequence ID" value="NZ_FWFF01000017.1"/>
</dbReference>
<evidence type="ECO:0000313" key="13">
    <source>
        <dbReference type="Proteomes" id="UP000196581"/>
    </source>
</evidence>
<accession>A0A1X6XHZ6</accession>
<evidence type="ECO:0000259" key="11">
    <source>
        <dbReference type="Pfam" id="PF04290"/>
    </source>
</evidence>
<evidence type="ECO:0000256" key="7">
    <source>
        <dbReference type="ARBA" id="ARBA00023136"/>
    </source>
</evidence>
<evidence type="ECO:0000256" key="1">
    <source>
        <dbReference type="ARBA" id="ARBA00004429"/>
    </source>
</evidence>
<dbReference type="AlphaFoldDB" id="A0A1X6XHZ6"/>
<feature type="region of interest" description="Disordered" evidence="9">
    <location>
        <begin position="1"/>
        <end position="42"/>
    </location>
</feature>
<dbReference type="InterPro" id="IPR007387">
    <property type="entry name" value="TRAP_DctQ"/>
</dbReference>
<dbReference type="EMBL" id="FWFF01000017">
    <property type="protein sequence ID" value="SLM98904.1"/>
    <property type="molecule type" value="Genomic_DNA"/>
</dbReference>
<dbReference type="Proteomes" id="UP000196581">
    <property type="component" value="Unassembled WGS sequence"/>
</dbReference>
<evidence type="ECO:0000256" key="6">
    <source>
        <dbReference type="ARBA" id="ARBA00022989"/>
    </source>
</evidence>
<evidence type="ECO:0000256" key="3">
    <source>
        <dbReference type="ARBA" id="ARBA00022475"/>
    </source>
</evidence>
<feature type="domain" description="Tripartite ATP-independent periplasmic transporters DctQ component" evidence="11">
    <location>
        <begin position="76"/>
        <end position="212"/>
    </location>
</feature>
<keyword evidence="13" id="KW-1185">Reference proteome</keyword>
<protein>
    <recommendedName>
        <fullName evidence="11">Tripartite ATP-independent periplasmic transporters DctQ component domain-containing protein</fullName>
    </recommendedName>
</protein>
<feature type="compositionally biased region" description="Low complexity" evidence="9">
    <location>
        <begin position="31"/>
        <end position="42"/>
    </location>
</feature>
<dbReference type="PANTHER" id="PTHR35011:SF10">
    <property type="entry name" value="TRAP TRANSPORTER SMALL PERMEASE PROTEIN"/>
    <property type="match status" value="1"/>
</dbReference>
<keyword evidence="2" id="KW-0813">Transport</keyword>
<keyword evidence="5 10" id="KW-0812">Transmembrane</keyword>
<comment type="subcellular location">
    <subcellularLocation>
        <location evidence="1">Cell inner membrane</location>
        <topology evidence="1">Multi-pass membrane protein</topology>
    </subcellularLocation>
</comment>
<feature type="transmembrane region" description="Helical" evidence="10">
    <location>
        <begin position="143"/>
        <end position="165"/>
    </location>
</feature>
<dbReference type="GO" id="GO:0022857">
    <property type="term" value="F:transmembrane transporter activity"/>
    <property type="evidence" value="ECO:0007669"/>
    <property type="project" value="TreeGrafter"/>
</dbReference>
<evidence type="ECO:0000313" key="12">
    <source>
        <dbReference type="EMBL" id="SLM98904.1"/>
    </source>
</evidence>
<dbReference type="GO" id="GO:0015740">
    <property type="term" value="P:C4-dicarboxylate transport"/>
    <property type="evidence" value="ECO:0007669"/>
    <property type="project" value="TreeGrafter"/>
</dbReference>
<gene>
    <name evidence="12" type="ORF">FM105_09865</name>
</gene>
<evidence type="ECO:0000256" key="4">
    <source>
        <dbReference type="ARBA" id="ARBA00022519"/>
    </source>
</evidence>
<dbReference type="GO" id="GO:0005886">
    <property type="term" value="C:plasma membrane"/>
    <property type="evidence" value="ECO:0007669"/>
    <property type="project" value="UniProtKB-SubCell"/>
</dbReference>
<evidence type="ECO:0000256" key="5">
    <source>
        <dbReference type="ARBA" id="ARBA00022692"/>
    </source>
</evidence>
<evidence type="ECO:0000256" key="2">
    <source>
        <dbReference type="ARBA" id="ARBA00022448"/>
    </source>
</evidence>
<reference evidence="13" key="1">
    <citation type="submission" date="2017-02" db="EMBL/GenBank/DDBJ databases">
        <authorList>
            <person name="Dridi B."/>
        </authorList>
    </citation>
    <scope>NUCLEOTIDE SEQUENCE [LARGE SCALE GENOMIC DNA]</scope>
    <source>
        <strain evidence="13">B Co 03.10</strain>
    </source>
</reference>
<feature type="transmembrane region" description="Helical" evidence="10">
    <location>
        <begin position="110"/>
        <end position="131"/>
    </location>
</feature>
<organism evidence="12 13">
    <name type="scientific">Brevibacterium yomogidense</name>
    <dbReference type="NCBI Taxonomy" id="946573"/>
    <lineage>
        <taxon>Bacteria</taxon>
        <taxon>Bacillati</taxon>
        <taxon>Actinomycetota</taxon>
        <taxon>Actinomycetes</taxon>
        <taxon>Micrococcales</taxon>
        <taxon>Brevibacteriaceae</taxon>
        <taxon>Brevibacterium</taxon>
    </lineage>
</organism>
<feature type="transmembrane region" description="Helical" evidence="10">
    <location>
        <begin position="64"/>
        <end position="90"/>
    </location>
</feature>
<keyword evidence="4" id="KW-0997">Cell inner membrane</keyword>
<dbReference type="Pfam" id="PF04290">
    <property type="entry name" value="DctQ"/>
    <property type="match status" value="1"/>
</dbReference>
<name>A0A1X6XHZ6_9MICO</name>
<comment type="similarity">
    <text evidence="8">Belongs to the TRAP transporter small permease family.</text>
</comment>
<evidence type="ECO:0000256" key="8">
    <source>
        <dbReference type="ARBA" id="ARBA00038436"/>
    </source>
</evidence>
<proteinExistence type="inferred from homology"/>